<dbReference type="PROSITE" id="PS50181">
    <property type="entry name" value="FBOX"/>
    <property type="match status" value="1"/>
</dbReference>
<dbReference type="Proteomes" id="UP000008281">
    <property type="component" value="Unassembled WGS sequence"/>
</dbReference>
<dbReference type="InterPro" id="IPR040161">
    <property type="entry name" value="FB224"/>
</dbReference>
<dbReference type="AlphaFoldDB" id="E3LTU0"/>
<dbReference type="InParanoid" id="E3LTU0"/>
<dbReference type="PANTHER" id="PTHR23015:SF4">
    <property type="entry name" value="DUF38 DOMAIN-CONTAINING PROTEIN-RELATED"/>
    <property type="match status" value="1"/>
</dbReference>
<accession>E3LTU0</accession>
<sequence>MTSFEPAQVDVGFMQTGLLTMPNLVERRILDNVGFLALIQLRKVCRYLRDRIDEMNPDYGVESIYLAYYRSSIRTYIDSTDGSKIKLILAKCGPDTLIQWDKRDARKTMLIENEEIEASFWKIFEPIFVNQKTPLTSLTLEESYFNVFQDTQFDEFFNNTTGDTICSECGHELEKDGHGVFHLRKLNEDTRHTRIEEHLERLRCMMGSRKKLLEVDNLKLEEINQEQLSIMSTYINMKKVKTIDIQDFQDEERNIRFDLEGLDSIESLGLFGPYLTAPIHPFKSIRSIHCAVDTIDPNLIMELKTVVLIGKNGFFIYTFQAISTSPSLQDYGLSYGTINAEEEMYRRLGPDTTGEWFYLLKDTNMILCISNNDDCFIRFQKIEKSELPVNAIIQ</sequence>
<proteinExistence type="predicted"/>
<name>E3LTU0_CAERE</name>
<dbReference type="InterPro" id="IPR001810">
    <property type="entry name" value="F-box_dom"/>
</dbReference>
<organism evidence="3">
    <name type="scientific">Caenorhabditis remanei</name>
    <name type="common">Caenorhabditis vulgaris</name>
    <dbReference type="NCBI Taxonomy" id="31234"/>
    <lineage>
        <taxon>Eukaryota</taxon>
        <taxon>Metazoa</taxon>
        <taxon>Ecdysozoa</taxon>
        <taxon>Nematoda</taxon>
        <taxon>Chromadorea</taxon>
        <taxon>Rhabditida</taxon>
        <taxon>Rhabditina</taxon>
        <taxon>Rhabditomorpha</taxon>
        <taxon>Rhabditoidea</taxon>
        <taxon>Rhabditidae</taxon>
        <taxon>Peloderinae</taxon>
        <taxon>Caenorhabditis</taxon>
    </lineage>
</organism>
<dbReference type="GO" id="GO:0045087">
    <property type="term" value="P:innate immune response"/>
    <property type="evidence" value="ECO:0007669"/>
    <property type="project" value="TreeGrafter"/>
</dbReference>
<dbReference type="HOGENOM" id="CLU_030831_0_1_1"/>
<keyword evidence="3" id="KW-1185">Reference proteome</keyword>
<dbReference type="PANTHER" id="PTHR23015">
    <property type="entry name" value="UNCHARACTERIZED C.ELEGANS PROTEIN"/>
    <property type="match status" value="1"/>
</dbReference>
<gene>
    <name evidence="2" type="ORF">CRE_30705</name>
</gene>
<evidence type="ECO:0000313" key="2">
    <source>
        <dbReference type="EMBL" id="EFP10866.1"/>
    </source>
</evidence>
<reference evidence="2" key="1">
    <citation type="submission" date="2007-07" db="EMBL/GenBank/DDBJ databases">
        <title>PCAP assembly of the Caenorhabditis remanei genome.</title>
        <authorList>
            <consortium name="The Caenorhabditis remanei Sequencing Consortium"/>
            <person name="Wilson R.K."/>
        </authorList>
    </citation>
    <scope>NUCLEOTIDE SEQUENCE [LARGE SCALE GENOMIC DNA]</scope>
    <source>
        <strain evidence="2">PB4641</strain>
    </source>
</reference>
<evidence type="ECO:0000259" key="1">
    <source>
        <dbReference type="PROSITE" id="PS50181"/>
    </source>
</evidence>
<protein>
    <recommendedName>
        <fullName evidence="1">F-box domain-containing protein</fullName>
    </recommendedName>
</protein>
<evidence type="ECO:0000313" key="3">
    <source>
        <dbReference type="Proteomes" id="UP000008281"/>
    </source>
</evidence>
<dbReference type="EMBL" id="DS268415">
    <property type="protein sequence ID" value="EFP10866.1"/>
    <property type="molecule type" value="Genomic_DNA"/>
</dbReference>
<feature type="domain" description="F-box" evidence="1">
    <location>
        <begin position="15"/>
        <end position="68"/>
    </location>
</feature>